<dbReference type="EMBL" id="AP025730">
    <property type="protein sequence ID" value="BDI08099.1"/>
    <property type="molecule type" value="Genomic_DNA"/>
</dbReference>
<reference evidence="1" key="1">
    <citation type="submission" date="2022-04" db="EMBL/GenBank/DDBJ databases">
        <title>Whole genome sequence of Sphaerotilus sp. FB-5.</title>
        <authorList>
            <person name="Takeda M."/>
            <person name="Narihara S."/>
            <person name="Akimoto M."/>
            <person name="Akimoto R."/>
            <person name="Nishiyashiki S."/>
            <person name="Murakami T."/>
        </authorList>
    </citation>
    <scope>NUCLEOTIDE SEQUENCE</scope>
    <source>
        <strain evidence="1">FB-5</strain>
    </source>
</reference>
<evidence type="ECO:0000313" key="2">
    <source>
        <dbReference type="Proteomes" id="UP001057498"/>
    </source>
</evidence>
<evidence type="ECO:0000313" key="1">
    <source>
        <dbReference type="EMBL" id="BDI08099.1"/>
    </source>
</evidence>
<name>A0ABN6PSE9_9BURK</name>
<dbReference type="Proteomes" id="UP001057498">
    <property type="component" value="Chromosome"/>
</dbReference>
<proteinExistence type="predicted"/>
<gene>
    <name evidence="1" type="ORF">CATMQ487_50690</name>
</gene>
<organism evidence="1 2">
    <name type="scientific">Sphaerotilus microaerophilus</name>
    <dbReference type="NCBI Taxonomy" id="2914710"/>
    <lineage>
        <taxon>Bacteria</taxon>
        <taxon>Pseudomonadati</taxon>
        <taxon>Pseudomonadota</taxon>
        <taxon>Betaproteobacteria</taxon>
        <taxon>Burkholderiales</taxon>
        <taxon>Sphaerotilaceae</taxon>
        <taxon>Sphaerotilus</taxon>
    </lineage>
</organism>
<sequence length="50" mass="5077">MVCAAGPSGWAISRYIAFTKGGEALPSGSTVIGLPSVITLRTHSGTWCAP</sequence>
<accession>A0ABN6PSE9</accession>
<keyword evidence="2" id="KW-1185">Reference proteome</keyword>
<protein>
    <submittedName>
        <fullName evidence="1">Uncharacterized protein</fullName>
    </submittedName>
</protein>